<feature type="domain" description="CopC" evidence="4">
    <location>
        <begin position="27"/>
        <end position="123"/>
    </location>
</feature>
<dbReference type="GO" id="GO:0046688">
    <property type="term" value="P:response to copper ion"/>
    <property type="evidence" value="ECO:0007669"/>
    <property type="project" value="InterPro"/>
</dbReference>
<protein>
    <submittedName>
        <fullName evidence="5">Copper resistance protein CopC</fullName>
    </submittedName>
</protein>
<organism evidence="5">
    <name type="scientific">uncultured Acetobacteraceae bacterium</name>
    <dbReference type="NCBI Taxonomy" id="169975"/>
    <lineage>
        <taxon>Bacteria</taxon>
        <taxon>Pseudomonadati</taxon>
        <taxon>Pseudomonadota</taxon>
        <taxon>Alphaproteobacteria</taxon>
        <taxon>Acetobacterales</taxon>
        <taxon>Acetobacteraceae</taxon>
        <taxon>environmental samples</taxon>
    </lineage>
</organism>
<dbReference type="InterPro" id="IPR014755">
    <property type="entry name" value="Cu-Rt/internalin_Ig-like"/>
</dbReference>
<dbReference type="AlphaFoldDB" id="A0A6J4JAI5"/>
<evidence type="ECO:0000313" key="5">
    <source>
        <dbReference type="EMBL" id="CAA9271290.1"/>
    </source>
</evidence>
<dbReference type="EMBL" id="CADCTG010000237">
    <property type="protein sequence ID" value="CAA9271290.1"/>
    <property type="molecule type" value="Genomic_DNA"/>
</dbReference>
<evidence type="ECO:0000256" key="2">
    <source>
        <dbReference type="ARBA" id="ARBA00023008"/>
    </source>
</evidence>
<reference evidence="5" key="1">
    <citation type="submission" date="2020-02" db="EMBL/GenBank/DDBJ databases">
        <authorList>
            <person name="Meier V. D."/>
        </authorList>
    </citation>
    <scope>NUCLEOTIDE SEQUENCE</scope>
    <source>
        <strain evidence="5">AVDCRST_MAG08</strain>
    </source>
</reference>
<dbReference type="InterPro" id="IPR007348">
    <property type="entry name" value="CopC_dom"/>
</dbReference>
<accession>A0A6J4JAI5</accession>
<feature type="signal peptide" evidence="3">
    <location>
        <begin position="1"/>
        <end position="28"/>
    </location>
</feature>
<feature type="chain" id="PRO_5027113553" evidence="3">
    <location>
        <begin position="29"/>
        <end position="127"/>
    </location>
</feature>
<dbReference type="Pfam" id="PF04234">
    <property type="entry name" value="CopC"/>
    <property type="match status" value="1"/>
</dbReference>
<dbReference type="InterPro" id="IPR014756">
    <property type="entry name" value="Ig_E-set"/>
</dbReference>
<proteinExistence type="predicted"/>
<evidence type="ECO:0000256" key="3">
    <source>
        <dbReference type="SAM" id="SignalP"/>
    </source>
</evidence>
<keyword evidence="2" id="KW-0186">Copper</keyword>
<keyword evidence="1 3" id="KW-0732">Signal</keyword>
<dbReference type="SUPFAM" id="SSF81296">
    <property type="entry name" value="E set domains"/>
    <property type="match status" value="1"/>
</dbReference>
<evidence type="ECO:0000259" key="4">
    <source>
        <dbReference type="Pfam" id="PF04234"/>
    </source>
</evidence>
<name>A0A6J4JAI5_9PROT</name>
<evidence type="ECO:0000256" key="1">
    <source>
        <dbReference type="ARBA" id="ARBA00022729"/>
    </source>
</evidence>
<sequence length="127" mass="13461">MTPTRRLLLPASALLALLLPRRRAAAHALVVASEPAVGAALAAGPARVWVRFNSRIDHARSRLVLHGPEKAEAPLALDPAAGDPVLLAAAADGVPWASGAWRLRWQVLALDGHITRGDVPFTLRAPR</sequence>
<dbReference type="Gene3D" id="2.60.40.1220">
    <property type="match status" value="1"/>
</dbReference>
<dbReference type="GO" id="GO:0042597">
    <property type="term" value="C:periplasmic space"/>
    <property type="evidence" value="ECO:0007669"/>
    <property type="project" value="InterPro"/>
</dbReference>
<gene>
    <name evidence="5" type="ORF">AVDCRST_MAG08-3214</name>
</gene>
<dbReference type="GO" id="GO:0005507">
    <property type="term" value="F:copper ion binding"/>
    <property type="evidence" value="ECO:0007669"/>
    <property type="project" value="InterPro"/>
</dbReference>